<dbReference type="Pfam" id="PF11982">
    <property type="entry name" value="DUF3483"/>
    <property type="match status" value="1"/>
</dbReference>
<keyword evidence="2" id="KW-0479">Metal-binding</keyword>
<dbReference type="InterPro" id="IPR017896">
    <property type="entry name" value="4Fe4S_Fe-S-bd"/>
</dbReference>
<protein>
    <submittedName>
        <fullName evidence="9">(Fe-S)-binding protein</fullName>
    </submittedName>
</protein>
<dbReference type="InterPro" id="IPR004017">
    <property type="entry name" value="Cys_rich_dom"/>
</dbReference>
<dbReference type="InterPro" id="IPR021872">
    <property type="entry name" value="Csal_0991-like_N"/>
</dbReference>
<evidence type="ECO:0000256" key="2">
    <source>
        <dbReference type="ARBA" id="ARBA00022723"/>
    </source>
</evidence>
<evidence type="ECO:0000313" key="10">
    <source>
        <dbReference type="Proteomes" id="UP001320122"/>
    </source>
</evidence>
<evidence type="ECO:0000256" key="7">
    <source>
        <dbReference type="SAM" id="Phobius"/>
    </source>
</evidence>
<feature type="transmembrane region" description="Helical" evidence="7">
    <location>
        <begin position="94"/>
        <end position="113"/>
    </location>
</feature>
<dbReference type="SUPFAM" id="SSF46548">
    <property type="entry name" value="alpha-helical ferredoxin"/>
    <property type="match status" value="1"/>
</dbReference>
<sequence>MLDTLLPILIFSALALAVIGAVRRIRLWRRGRPARVDLLRGLAAMPRRYLVDLHHVVARDKVMSNTHVATAGGFVAAAVLMILVHGLGLAQGVLGWPLLAASAAMFVGSLFVAKRRRNPPARLSKGPWMRLPKSLMAFSLSVFLITLPTLDILPAGAGNWILALALSAVLVWGLGEMFFGMTWGGPMKHAFAGALHLAFHRRPERFSTKGGEGNRSTGLKALNLDDSKAPLGVETPSDFTWNQLLGFDACVQCGRCEAMCPAFAAGQPLNPKKLIQDMVVGMAGGSDAHYAGSPYPDKPIGEHRGHPHGPIVAREGTALVDAETLWSCTTCRACVEECPMMIEHVDAIVDMRRFLTLEHGNTPGKGAEVLDNLIATDNPGGFDPGSRMHWAADLNLPLMRDVGEAEVLLWLGDGVFDMRNQRTLRALVKILRAAGVDFAVLGNEERDSGDVARRLGDEATFQSLAKRNIATLGKYRFQRIVTCDPHSFHVLGNEYGTLGGVYAVFHHSTYIAELYEAGRLHFAPWKGGSVTYHDPCYLGRYNGEYEAPRNVLKALGIEVAEMQRSGFRSRCCGGGGGAPITDIPGKQRIPDMRMNDVKETGAELVAVGCPQCTAMLEGVVDATAEVRDIAELVADALMERSADSGDGNDSTRTPQPVAEARPVVKEVTP</sequence>
<evidence type="ECO:0000256" key="5">
    <source>
        <dbReference type="ARBA" id="ARBA00023014"/>
    </source>
</evidence>
<feature type="region of interest" description="Disordered" evidence="6">
    <location>
        <begin position="640"/>
        <end position="669"/>
    </location>
</feature>
<dbReference type="InterPro" id="IPR051460">
    <property type="entry name" value="HdrC_iron-sulfur_subunit"/>
</dbReference>
<dbReference type="EMBL" id="JABFTT010000001">
    <property type="protein sequence ID" value="MCE8018769.1"/>
    <property type="molecule type" value="Genomic_DNA"/>
</dbReference>
<keyword evidence="7" id="KW-1133">Transmembrane helix</keyword>
<dbReference type="Proteomes" id="UP001320122">
    <property type="component" value="Unassembled WGS sequence"/>
</dbReference>
<dbReference type="InterPro" id="IPR017900">
    <property type="entry name" value="4Fe4S_Fe_S_CS"/>
</dbReference>
<feature type="transmembrane region" description="Helical" evidence="7">
    <location>
        <begin position="6"/>
        <end position="25"/>
    </location>
</feature>
<feature type="transmembrane region" description="Helical" evidence="7">
    <location>
        <begin position="160"/>
        <end position="179"/>
    </location>
</feature>
<evidence type="ECO:0000259" key="8">
    <source>
        <dbReference type="PROSITE" id="PS51379"/>
    </source>
</evidence>
<feature type="domain" description="4Fe-4S ferredoxin-type" evidence="8">
    <location>
        <begin position="316"/>
        <end position="347"/>
    </location>
</feature>
<keyword evidence="7" id="KW-0472">Membrane</keyword>
<keyword evidence="3" id="KW-0560">Oxidoreductase</keyword>
<dbReference type="PROSITE" id="PS00198">
    <property type="entry name" value="4FE4S_FER_1"/>
    <property type="match status" value="1"/>
</dbReference>
<comment type="caution">
    <text evidence="9">The sequence shown here is derived from an EMBL/GenBank/DDBJ whole genome shotgun (WGS) entry which is preliminary data.</text>
</comment>
<reference evidence="9 10" key="1">
    <citation type="journal article" date="2021" name="Front. Microbiol.">
        <title>Aerobic Denitrification and Heterotrophic Sulfur Oxidation in the Genus Halomonas Revealed by Six Novel Species Characterizations and Genome-Based Analysis.</title>
        <authorList>
            <person name="Wang L."/>
            <person name="Shao Z."/>
        </authorList>
    </citation>
    <scope>NUCLEOTIDE SEQUENCE [LARGE SCALE GENOMIC DNA]</scope>
    <source>
        <strain evidence="9 10">MCCC 1A11036</strain>
    </source>
</reference>
<keyword evidence="1" id="KW-0004">4Fe-4S</keyword>
<evidence type="ECO:0000256" key="1">
    <source>
        <dbReference type="ARBA" id="ARBA00022485"/>
    </source>
</evidence>
<evidence type="ECO:0000256" key="3">
    <source>
        <dbReference type="ARBA" id="ARBA00023002"/>
    </source>
</evidence>
<keyword evidence="7" id="KW-0812">Transmembrane</keyword>
<keyword evidence="10" id="KW-1185">Reference proteome</keyword>
<evidence type="ECO:0000256" key="6">
    <source>
        <dbReference type="SAM" id="MobiDB-lite"/>
    </source>
</evidence>
<dbReference type="PANTHER" id="PTHR43255">
    <property type="entry name" value="IRON-SULFUR-BINDING OXIDOREDUCTASE FADF-RELATED-RELATED"/>
    <property type="match status" value="1"/>
</dbReference>
<accession>A0ABS9ACA5</accession>
<dbReference type="Pfam" id="PF13187">
    <property type="entry name" value="Fer4_9"/>
    <property type="match status" value="1"/>
</dbReference>
<dbReference type="PANTHER" id="PTHR43255:SF1">
    <property type="entry name" value="IRON-SULFUR-BINDING OXIDOREDUCTASE FADF-RELATED"/>
    <property type="match status" value="1"/>
</dbReference>
<keyword evidence="5" id="KW-0411">Iron-sulfur</keyword>
<dbReference type="RefSeq" id="WP_234272152.1">
    <property type="nucleotide sequence ID" value="NZ_JABFTT010000001.1"/>
</dbReference>
<keyword evidence="4" id="KW-0408">Iron</keyword>
<dbReference type="Pfam" id="PF02754">
    <property type="entry name" value="CCG"/>
    <property type="match status" value="2"/>
</dbReference>
<feature type="transmembrane region" description="Helical" evidence="7">
    <location>
        <begin position="68"/>
        <end position="88"/>
    </location>
</feature>
<proteinExistence type="predicted"/>
<dbReference type="InterPro" id="IPR009051">
    <property type="entry name" value="Helical_ferredxn"/>
</dbReference>
<gene>
    <name evidence="9" type="ORF">HOP51_01370</name>
</gene>
<organism evidence="9 10">
    <name type="scientific">Billgrantia zhangzhouensis</name>
    <dbReference type="NCBI Taxonomy" id="2733481"/>
    <lineage>
        <taxon>Bacteria</taxon>
        <taxon>Pseudomonadati</taxon>
        <taxon>Pseudomonadota</taxon>
        <taxon>Gammaproteobacteria</taxon>
        <taxon>Oceanospirillales</taxon>
        <taxon>Halomonadaceae</taxon>
        <taxon>Billgrantia</taxon>
    </lineage>
</organism>
<feature type="domain" description="4Fe-4S ferredoxin-type" evidence="8">
    <location>
        <begin position="241"/>
        <end position="271"/>
    </location>
</feature>
<dbReference type="PROSITE" id="PS51379">
    <property type="entry name" value="4FE4S_FER_2"/>
    <property type="match status" value="2"/>
</dbReference>
<name>A0ABS9ACA5_9GAMM</name>
<evidence type="ECO:0000256" key="4">
    <source>
        <dbReference type="ARBA" id="ARBA00023004"/>
    </source>
</evidence>
<dbReference type="Gene3D" id="1.10.1060.10">
    <property type="entry name" value="Alpha-helical ferredoxin"/>
    <property type="match status" value="1"/>
</dbReference>
<evidence type="ECO:0000313" key="9">
    <source>
        <dbReference type="EMBL" id="MCE8018769.1"/>
    </source>
</evidence>